<gene>
    <name evidence="9" type="ORF">K1Y72_12110</name>
</gene>
<dbReference type="Pfam" id="PF02687">
    <property type="entry name" value="FtsX"/>
    <property type="match status" value="2"/>
</dbReference>
<comment type="similarity">
    <text evidence="2">Belongs to the ABC-4 integral membrane protein family. LolC/E subfamily.</text>
</comment>
<feature type="transmembrane region" description="Helical" evidence="7">
    <location>
        <begin position="560"/>
        <end position="591"/>
    </location>
</feature>
<feature type="transmembrane region" description="Helical" evidence="7">
    <location>
        <begin position="111"/>
        <end position="139"/>
    </location>
</feature>
<evidence type="ECO:0000256" key="3">
    <source>
        <dbReference type="ARBA" id="ARBA00022475"/>
    </source>
</evidence>
<evidence type="ECO:0000256" key="1">
    <source>
        <dbReference type="ARBA" id="ARBA00004651"/>
    </source>
</evidence>
<reference evidence="9 10" key="1">
    <citation type="submission" date="2021-07" db="EMBL/GenBank/DDBJ databases">
        <title>Actinomadura sp. PM05-2 isolated from lichen.</title>
        <authorList>
            <person name="Somphong A."/>
            <person name="Phongsopitanun W."/>
            <person name="Tanasupawat S."/>
            <person name="Peongsungnone V."/>
        </authorList>
    </citation>
    <scope>NUCLEOTIDE SEQUENCE [LARGE SCALE GENOMIC DNA]</scope>
    <source>
        <strain evidence="9 10">PM05-2</strain>
    </source>
</reference>
<dbReference type="InterPro" id="IPR051447">
    <property type="entry name" value="Lipoprotein-release_system"/>
</dbReference>
<keyword evidence="6 7" id="KW-0472">Membrane</keyword>
<proteinExistence type="inferred from homology"/>
<dbReference type="PROSITE" id="PS51257">
    <property type="entry name" value="PROKAR_LIPOPROTEIN"/>
    <property type="match status" value="1"/>
</dbReference>
<evidence type="ECO:0000256" key="6">
    <source>
        <dbReference type="ARBA" id="ARBA00023136"/>
    </source>
</evidence>
<feature type="transmembrane region" description="Helical" evidence="7">
    <location>
        <begin position="12"/>
        <end position="34"/>
    </location>
</feature>
<feature type="transmembrane region" description="Helical" evidence="7">
    <location>
        <begin position="293"/>
        <end position="311"/>
    </location>
</feature>
<keyword evidence="5 7" id="KW-1133">Transmembrane helix</keyword>
<name>A0ABS7FRT3_9ACTN</name>
<dbReference type="PANTHER" id="PTHR30489:SF0">
    <property type="entry name" value="LIPOPROTEIN-RELEASING SYSTEM TRANSMEMBRANE PROTEIN LOLE"/>
    <property type="match status" value="1"/>
</dbReference>
<keyword evidence="3" id="KW-1003">Cell membrane</keyword>
<evidence type="ECO:0000256" key="5">
    <source>
        <dbReference type="ARBA" id="ARBA00022989"/>
    </source>
</evidence>
<keyword evidence="4 7" id="KW-0812">Transmembrane</keyword>
<feature type="transmembrane region" description="Helical" evidence="7">
    <location>
        <begin position="207"/>
        <end position="226"/>
    </location>
</feature>
<comment type="caution">
    <text evidence="9">The sequence shown here is derived from an EMBL/GenBank/DDBJ whole genome shotgun (WGS) entry which is preliminary data.</text>
</comment>
<dbReference type="PANTHER" id="PTHR30489">
    <property type="entry name" value="LIPOPROTEIN-RELEASING SYSTEM TRANSMEMBRANE PROTEIN LOLE"/>
    <property type="match status" value="1"/>
</dbReference>
<comment type="subcellular location">
    <subcellularLocation>
        <location evidence="1">Cell membrane</location>
        <topology evidence="1">Multi-pass membrane protein</topology>
    </subcellularLocation>
</comment>
<evidence type="ECO:0000259" key="8">
    <source>
        <dbReference type="Pfam" id="PF02687"/>
    </source>
</evidence>
<feature type="transmembrane region" description="Helical" evidence="7">
    <location>
        <begin position="515"/>
        <end position="539"/>
    </location>
</feature>
<feature type="transmembrane region" description="Helical" evidence="7">
    <location>
        <begin position="67"/>
        <end position="91"/>
    </location>
</feature>
<feature type="transmembrane region" description="Helical" evidence="7">
    <location>
        <begin position="232"/>
        <end position="250"/>
    </location>
</feature>
<accession>A0ABS7FRT3</accession>
<protein>
    <submittedName>
        <fullName evidence="9">FtsX-like permease family protein</fullName>
    </submittedName>
</protein>
<feature type="transmembrane region" description="Helical" evidence="7">
    <location>
        <begin position="159"/>
        <end position="186"/>
    </location>
</feature>
<evidence type="ECO:0000256" key="7">
    <source>
        <dbReference type="SAM" id="Phobius"/>
    </source>
</evidence>
<keyword evidence="10" id="KW-1185">Reference proteome</keyword>
<dbReference type="EMBL" id="JAIBOA010000006">
    <property type="protein sequence ID" value="MBW8483119.1"/>
    <property type="molecule type" value="Genomic_DNA"/>
</dbReference>
<evidence type="ECO:0000313" key="9">
    <source>
        <dbReference type="EMBL" id="MBW8483119.1"/>
    </source>
</evidence>
<feature type="transmembrane region" description="Helical" evidence="7">
    <location>
        <begin position="603"/>
        <end position="626"/>
    </location>
</feature>
<evidence type="ECO:0000313" key="10">
    <source>
        <dbReference type="Proteomes" id="UP000774570"/>
    </source>
</evidence>
<dbReference type="RefSeq" id="WP_220166097.1">
    <property type="nucleotide sequence ID" value="NZ_JAIBOA010000006.1"/>
</dbReference>
<dbReference type="Proteomes" id="UP000774570">
    <property type="component" value="Unassembled WGS sequence"/>
</dbReference>
<feature type="domain" description="ABC3 transporter permease C-terminal" evidence="8">
    <location>
        <begin position="525"/>
        <end position="631"/>
    </location>
</feature>
<evidence type="ECO:0000256" key="4">
    <source>
        <dbReference type="ARBA" id="ARBA00022692"/>
    </source>
</evidence>
<organism evidence="9 10">
    <name type="scientific">Actinomadura parmotrematis</name>
    <dbReference type="NCBI Taxonomy" id="2864039"/>
    <lineage>
        <taxon>Bacteria</taxon>
        <taxon>Bacillati</taxon>
        <taxon>Actinomycetota</taxon>
        <taxon>Actinomycetes</taxon>
        <taxon>Streptosporangiales</taxon>
        <taxon>Thermomonosporaceae</taxon>
        <taxon>Actinomadura</taxon>
    </lineage>
</organism>
<sequence length="638" mass="63911">MLRLAVSTVRDRWALFVGAFLTVACGVALVQSSLQVLMATGEPKVPPGVTGARAEEIREGYVGAATLLGMTVLLAGFLAVFIVASTFAFTVAQRRADLALLRTLGAGRGHLLLLLLGEGVLLGLAGSAAGVLLGVPAAWTQTRLLTGLDMLPGSFAAPWSFRLVGVSFAVGAGVAVLGVAGASVRAMRVRPMEALRGTGGAERVMTAGRWCAGLGLGGCAVALAASARPGDLLGALLIALGVSVLGAVAVSRLSPLLVPLAGRALGLAMRAATLGDLAQANLRDGVRRSASTAAPLIALVALAVGLAGMLGSQARATGTDLVRLTAGDLVVASTGADAARIAAVPGVADASTRLTVDMAVRVEQRGPAGTRRATYHAGIVAVDGPAYRRTHRVAPRSGSLDLLRGRTIAVGAGLAAEGVRVRRPATAVIGGRTVRLRVVAAMPERLENGAERFLVPLSLVPAGLAARAPAETVVRVAPGARAADVAARLRPLGTVRTVRGWADARVAAQARGNNAIMAVLLGLSGGYAALAVVNAMLIAGAERRAEFAVARLTGLARRQVVAAALAEAAAVTAIGLLLGGAVAAVALAPLATVPGTLAVPWTLIGLLAAGAFAVTAATSVASTLAATREPPIRAAAAR</sequence>
<dbReference type="InterPro" id="IPR003838">
    <property type="entry name" value="ABC3_permease_C"/>
</dbReference>
<feature type="domain" description="ABC3 transporter permease C-terminal" evidence="8">
    <location>
        <begin position="72"/>
        <end position="189"/>
    </location>
</feature>
<evidence type="ECO:0000256" key="2">
    <source>
        <dbReference type="ARBA" id="ARBA00005236"/>
    </source>
</evidence>